<dbReference type="HOGENOM" id="CLU_1829266_0_0_1"/>
<dbReference type="EMBL" id="CM000648">
    <property type="protein sequence ID" value="EED89081.1"/>
    <property type="molecule type" value="Genomic_DNA"/>
</dbReference>
<keyword evidence="2" id="KW-0238">DNA-binding</keyword>
<name>B8CB78_THAPS</name>
<dbReference type="GO" id="GO:0005634">
    <property type="term" value="C:nucleus"/>
    <property type="evidence" value="ECO:0007669"/>
    <property type="project" value="UniProtKB-SubCell"/>
</dbReference>
<evidence type="ECO:0000256" key="2">
    <source>
        <dbReference type="ARBA" id="ARBA00023125"/>
    </source>
</evidence>
<keyword evidence="3" id="KW-0539">Nucleus</keyword>
<keyword evidence="7" id="KW-1185">Reference proteome</keyword>
<dbReference type="GO" id="GO:0003700">
    <property type="term" value="F:DNA-binding transcription factor activity"/>
    <property type="evidence" value="ECO:0007669"/>
    <property type="project" value="InterPro"/>
</dbReference>
<feature type="region of interest" description="Disordered" evidence="4">
    <location>
        <begin position="1"/>
        <end position="53"/>
    </location>
</feature>
<evidence type="ECO:0000256" key="1">
    <source>
        <dbReference type="ARBA" id="ARBA00004123"/>
    </source>
</evidence>
<dbReference type="GeneID" id="7445734"/>
<dbReference type="Gene3D" id="1.10.10.10">
    <property type="entry name" value="Winged helix-like DNA-binding domain superfamily/Winged helix DNA-binding domain"/>
    <property type="match status" value="1"/>
</dbReference>
<feature type="domain" description="HSF-type DNA-binding" evidence="5">
    <location>
        <begin position="77"/>
        <end position="132"/>
    </location>
</feature>
<dbReference type="PaxDb" id="35128-Thaps263989"/>
<dbReference type="InterPro" id="IPR036390">
    <property type="entry name" value="WH_DNA-bd_sf"/>
</dbReference>
<organism evidence="6 7">
    <name type="scientific">Thalassiosira pseudonana</name>
    <name type="common">Marine diatom</name>
    <name type="synonym">Cyclotella nana</name>
    <dbReference type="NCBI Taxonomy" id="35128"/>
    <lineage>
        <taxon>Eukaryota</taxon>
        <taxon>Sar</taxon>
        <taxon>Stramenopiles</taxon>
        <taxon>Ochrophyta</taxon>
        <taxon>Bacillariophyta</taxon>
        <taxon>Coscinodiscophyceae</taxon>
        <taxon>Thalassiosirophycidae</taxon>
        <taxon>Thalassiosirales</taxon>
        <taxon>Thalassiosiraceae</taxon>
        <taxon>Thalassiosira</taxon>
    </lineage>
</organism>
<accession>B8CB78</accession>
<protein>
    <recommendedName>
        <fullName evidence="5">HSF-type DNA-binding domain-containing protein</fullName>
    </recommendedName>
</protein>
<evidence type="ECO:0000259" key="5">
    <source>
        <dbReference type="Pfam" id="PF00447"/>
    </source>
</evidence>
<dbReference type="RefSeq" id="XP_002293345.1">
    <property type="nucleotide sequence ID" value="XM_002293309.1"/>
</dbReference>
<evidence type="ECO:0000256" key="3">
    <source>
        <dbReference type="ARBA" id="ARBA00023242"/>
    </source>
</evidence>
<dbReference type="AlphaFoldDB" id="B8CB78"/>
<dbReference type="InterPro" id="IPR036388">
    <property type="entry name" value="WH-like_DNA-bd_sf"/>
</dbReference>
<comment type="subcellular location">
    <subcellularLocation>
        <location evidence="1">Nucleus</location>
    </subcellularLocation>
</comment>
<evidence type="ECO:0000256" key="4">
    <source>
        <dbReference type="SAM" id="MobiDB-lite"/>
    </source>
</evidence>
<feature type="non-terminal residue" evidence="6">
    <location>
        <position position="141"/>
    </location>
</feature>
<evidence type="ECO:0000313" key="7">
    <source>
        <dbReference type="Proteomes" id="UP000001449"/>
    </source>
</evidence>
<dbReference type="KEGG" id="tps:THAPSDRAFT_263989"/>
<evidence type="ECO:0000313" key="6">
    <source>
        <dbReference type="EMBL" id="EED89081.1"/>
    </source>
</evidence>
<feature type="compositionally biased region" description="Polar residues" evidence="4">
    <location>
        <begin position="11"/>
        <end position="26"/>
    </location>
</feature>
<gene>
    <name evidence="6" type="primary">HSF13</name>
    <name evidence="6" type="ORF">THAPSDRAFT_263989</name>
</gene>
<dbReference type="InterPro" id="IPR000232">
    <property type="entry name" value="HSF_DNA-bd"/>
</dbReference>
<dbReference type="SUPFAM" id="SSF46785">
    <property type="entry name" value="Winged helix' DNA-binding domain"/>
    <property type="match status" value="1"/>
</dbReference>
<reference evidence="6 7" key="2">
    <citation type="journal article" date="2008" name="Nature">
        <title>The Phaeodactylum genome reveals the evolutionary history of diatom genomes.</title>
        <authorList>
            <person name="Bowler C."/>
            <person name="Allen A.E."/>
            <person name="Badger J.H."/>
            <person name="Grimwood J."/>
            <person name="Jabbari K."/>
            <person name="Kuo A."/>
            <person name="Maheswari U."/>
            <person name="Martens C."/>
            <person name="Maumus F."/>
            <person name="Otillar R.P."/>
            <person name="Rayko E."/>
            <person name="Salamov A."/>
            <person name="Vandepoele K."/>
            <person name="Beszteri B."/>
            <person name="Gruber A."/>
            <person name="Heijde M."/>
            <person name="Katinka M."/>
            <person name="Mock T."/>
            <person name="Valentin K."/>
            <person name="Verret F."/>
            <person name="Berges J.A."/>
            <person name="Brownlee C."/>
            <person name="Cadoret J.P."/>
            <person name="Chiovitti A."/>
            <person name="Choi C.J."/>
            <person name="Coesel S."/>
            <person name="De Martino A."/>
            <person name="Detter J.C."/>
            <person name="Durkin C."/>
            <person name="Falciatore A."/>
            <person name="Fournet J."/>
            <person name="Haruta M."/>
            <person name="Huysman M.J."/>
            <person name="Jenkins B.D."/>
            <person name="Jiroutova K."/>
            <person name="Jorgensen R.E."/>
            <person name="Joubert Y."/>
            <person name="Kaplan A."/>
            <person name="Kroger N."/>
            <person name="Kroth P.G."/>
            <person name="La Roche J."/>
            <person name="Lindquist E."/>
            <person name="Lommer M."/>
            <person name="Martin-Jezequel V."/>
            <person name="Lopez P.J."/>
            <person name="Lucas S."/>
            <person name="Mangogna M."/>
            <person name="McGinnis K."/>
            <person name="Medlin L.K."/>
            <person name="Montsant A."/>
            <person name="Oudot-Le Secq M.P."/>
            <person name="Napoli C."/>
            <person name="Obornik M."/>
            <person name="Parker M.S."/>
            <person name="Petit J.L."/>
            <person name="Porcel B.M."/>
            <person name="Poulsen N."/>
            <person name="Robison M."/>
            <person name="Rychlewski L."/>
            <person name="Rynearson T.A."/>
            <person name="Schmutz J."/>
            <person name="Shapiro H."/>
            <person name="Siaut M."/>
            <person name="Stanley M."/>
            <person name="Sussman M.R."/>
            <person name="Taylor A.R."/>
            <person name="Vardi A."/>
            <person name="von Dassow P."/>
            <person name="Vyverman W."/>
            <person name="Willis A."/>
            <person name="Wyrwicz L.S."/>
            <person name="Rokhsar D.S."/>
            <person name="Weissenbach J."/>
            <person name="Armbrust E.V."/>
            <person name="Green B.R."/>
            <person name="Van de Peer Y."/>
            <person name="Grigoriev I.V."/>
        </authorList>
    </citation>
    <scope>NUCLEOTIDE SEQUENCE [LARGE SCALE GENOMIC DNA]</scope>
    <source>
        <strain evidence="6 7">CCMP1335</strain>
    </source>
</reference>
<sequence>MRELYKKKQPANRTKCGNNKNNQNEPSKLGLKTDVDTPEGVEDASDTGSDISIMFDETETRKSSAGGTSVSSLKPNFASQLMTVLDDEDVQPFFRWLPDGETICIVDQKRFEEDVMPKYFSSCTYKSFMVLLKSECSVFFH</sequence>
<dbReference type="GO" id="GO:0043565">
    <property type="term" value="F:sequence-specific DNA binding"/>
    <property type="evidence" value="ECO:0007669"/>
    <property type="project" value="InterPro"/>
</dbReference>
<feature type="compositionally biased region" description="Acidic residues" evidence="4">
    <location>
        <begin position="36"/>
        <end position="45"/>
    </location>
</feature>
<dbReference type="Proteomes" id="UP000001449">
    <property type="component" value="Chromosome 13"/>
</dbReference>
<dbReference type="Pfam" id="PF00447">
    <property type="entry name" value="HSF_DNA-bind"/>
    <property type="match status" value="1"/>
</dbReference>
<proteinExistence type="predicted"/>
<dbReference type="InParanoid" id="B8CB78"/>
<reference evidence="6 7" key="1">
    <citation type="journal article" date="2004" name="Science">
        <title>The genome of the diatom Thalassiosira pseudonana: ecology, evolution, and metabolism.</title>
        <authorList>
            <person name="Armbrust E.V."/>
            <person name="Berges J.A."/>
            <person name="Bowler C."/>
            <person name="Green B.R."/>
            <person name="Martinez D."/>
            <person name="Putnam N.H."/>
            <person name="Zhou S."/>
            <person name="Allen A.E."/>
            <person name="Apt K.E."/>
            <person name="Bechner M."/>
            <person name="Brzezinski M.A."/>
            <person name="Chaal B.K."/>
            <person name="Chiovitti A."/>
            <person name="Davis A.K."/>
            <person name="Demarest M.S."/>
            <person name="Detter J.C."/>
            <person name="Glavina T."/>
            <person name="Goodstein D."/>
            <person name="Hadi M.Z."/>
            <person name="Hellsten U."/>
            <person name="Hildebrand M."/>
            <person name="Jenkins B.D."/>
            <person name="Jurka J."/>
            <person name="Kapitonov V.V."/>
            <person name="Kroger N."/>
            <person name="Lau W.W."/>
            <person name="Lane T.W."/>
            <person name="Larimer F.W."/>
            <person name="Lippmeier J.C."/>
            <person name="Lucas S."/>
            <person name="Medina M."/>
            <person name="Montsant A."/>
            <person name="Obornik M."/>
            <person name="Parker M.S."/>
            <person name="Palenik B."/>
            <person name="Pazour G.J."/>
            <person name="Richardson P.M."/>
            <person name="Rynearson T.A."/>
            <person name="Saito M.A."/>
            <person name="Schwartz D.C."/>
            <person name="Thamatrakoln K."/>
            <person name="Valentin K."/>
            <person name="Vardi A."/>
            <person name="Wilkerson F.P."/>
            <person name="Rokhsar D.S."/>
        </authorList>
    </citation>
    <scope>NUCLEOTIDE SEQUENCE [LARGE SCALE GENOMIC DNA]</scope>
    <source>
        <strain evidence="6 7">CCMP1335</strain>
    </source>
</reference>